<evidence type="ECO:0000256" key="2">
    <source>
        <dbReference type="ARBA" id="ARBA00022737"/>
    </source>
</evidence>
<feature type="repeat" description="WD" evidence="3">
    <location>
        <begin position="907"/>
        <end position="948"/>
    </location>
</feature>
<keyword evidence="2" id="KW-0677">Repeat</keyword>
<dbReference type="PROSITE" id="PS50294">
    <property type="entry name" value="WD_REPEATS_REGION"/>
    <property type="match status" value="1"/>
</dbReference>
<evidence type="ECO:0000259" key="5">
    <source>
        <dbReference type="PROSITE" id="PS50897"/>
    </source>
</evidence>
<dbReference type="SMART" id="SM00667">
    <property type="entry name" value="LisH"/>
    <property type="match status" value="1"/>
</dbReference>
<dbReference type="PANTHER" id="PTHR44083:SF48">
    <property type="entry name" value="TOPLESS-RELATED PROTEIN 4"/>
    <property type="match status" value="1"/>
</dbReference>
<dbReference type="InterPro" id="IPR048419">
    <property type="entry name" value="Topless_Znf"/>
</dbReference>
<evidence type="ECO:0000313" key="7">
    <source>
        <dbReference type="Proteomes" id="UP001634007"/>
    </source>
</evidence>
<proteinExistence type="predicted"/>
<dbReference type="InterPro" id="IPR036322">
    <property type="entry name" value="WD40_repeat_dom_sf"/>
</dbReference>
<dbReference type="InterPro" id="IPR001680">
    <property type="entry name" value="WD40_rpt"/>
</dbReference>
<dbReference type="PROSITE" id="PS50897">
    <property type="entry name" value="CTLH"/>
    <property type="match status" value="1"/>
</dbReference>
<dbReference type="AlphaFoldDB" id="A0ABD3J444"/>
<keyword evidence="7" id="KW-1185">Reference proteome</keyword>
<comment type="caution">
    <text evidence="6">The sequence shown here is derived from an EMBL/GenBank/DDBJ whole genome shotgun (WGS) entry which is preliminary data.</text>
</comment>
<keyword evidence="1 3" id="KW-0853">WD repeat</keyword>
<dbReference type="InterPro" id="IPR054080">
    <property type="entry name" value="TPR1-like_2nd"/>
</dbReference>
<evidence type="ECO:0000313" key="6">
    <source>
        <dbReference type="EMBL" id="KAL3721099.1"/>
    </source>
</evidence>
<sequence length="1109" mass="123363">MSSSLSSSSSLGKELVLLVLQFLNEENFEETAHRLEKESGCFFSMKYFEDIVTNGELDEVEKYLSGFTKFDDNRYSTKIFFEIKKQKYLEALDRRDDAKAAKILRNDLKAFSTYNEELFKEMAMLLSLHDFREIEQLSSYRDSKNARTLMLNELKRLVEANPVLRDKLQFPCSENSRLRALINQSLNWQHQMCNSPKPDPEIKTLFVDHTCGTSNGDLAPPPVMNPLLSCTPKFGGFSAPFPFFQLVPGPAAPMASLAGWRANPSITPQPTVSGRPIAIPSPRPAASVIKRLRTPPYSPVTDDEHISKRSRPIGIFNEVNHPAVVRSSDDLPKTVVCNLNQGAAVKSMDFHPVQQTVLLVGTNVGDIRIWEVVSREMLFLRSFKIWDIGACSENLQASLATEYTASVNRIVWSPDGDLFGVAYSKHMAQIYSYRGGNIQNYLEVDAHVGYVSDLAFSQVKEQLYFVTCGEDRTVKVWSAITGSRQFIFEGHESSVYSVCPHYRNDFQFIFSTTVNGRIKVWLYDNMGPRLDIDAPGRSCTKIMYSADGTRVFSCGTNKEGESYLVEWVESEGAIKRAYHGLGKCSGGVVQFDTVKNRFLAAGDEFLIKIWDMDSNNVLTTIDAEGGLPVTPCIKFNREGLLLAVSTRENAVKILANDKVVHLLHSNGSRVLDASKLKTAAKGPTMASLGASSSAAGTSIPTSGRHSPAPSIFGMNGDSENFSDVKTRTNGELENSQAWKLKEYDEQSKFQSLRLPDRLLPTRIIRLIYTRSGGAILALTNNAVHKLWKWQQDEFNPLGKATCAVEPKLWQPSSGIIMTNDISNIILDDANPCFALSKNDSYLLSTSGGKISLFNMMTFKTMTTLMPPPPAATCLEFHPRDNNIIAIGMEDSSILIYNVRVSEVESKFKGHQKRVTGLAFSEILNVLVSSGADAQLCVWSIDKWENQASKFLQIPTWHVSFTLAKTRVLFHQNLRHFLVVHETQIAIYEAPKLDCHNQWFPLESGAPITDAMYSCDGMSIYTSFEDGSVGIFTASTLQLKCWISAASYLPPNSRSPVFPVVVAAHPSEPNQFALGLTNGEVIVLEPPEWEQEWGTAPPVRNGSGPESIQV</sequence>
<evidence type="ECO:0000256" key="4">
    <source>
        <dbReference type="SAM" id="MobiDB-lite"/>
    </source>
</evidence>
<dbReference type="InterPro" id="IPR054532">
    <property type="entry name" value="TPL_SMU1_LisH-like"/>
</dbReference>
<dbReference type="PANTHER" id="PTHR44083">
    <property type="entry name" value="TOPLESS-RELATED PROTEIN 1-RELATED"/>
    <property type="match status" value="1"/>
</dbReference>
<feature type="domain" description="CTLH" evidence="5">
    <location>
        <begin position="42"/>
        <end position="99"/>
    </location>
</feature>
<dbReference type="PROSITE" id="PS50896">
    <property type="entry name" value="LISH"/>
    <property type="match status" value="1"/>
</dbReference>
<dbReference type="SMART" id="SM00668">
    <property type="entry name" value="CTLH"/>
    <property type="match status" value="1"/>
</dbReference>
<dbReference type="Pfam" id="PF00400">
    <property type="entry name" value="WD40"/>
    <property type="match status" value="3"/>
</dbReference>
<dbReference type="EMBL" id="JBJKBG010000010">
    <property type="protein sequence ID" value="KAL3721099.1"/>
    <property type="molecule type" value="Genomic_DNA"/>
</dbReference>
<evidence type="ECO:0000256" key="3">
    <source>
        <dbReference type="PROSITE-ProRule" id="PRU00221"/>
    </source>
</evidence>
<reference evidence="6 7" key="1">
    <citation type="submission" date="2024-11" db="EMBL/GenBank/DDBJ databases">
        <title>Chromosome-level genome assembly of Eucalyptus globulus Labill. provides insights into its genome evolution.</title>
        <authorList>
            <person name="Li X."/>
        </authorList>
    </citation>
    <scope>NUCLEOTIDE SEQUENCE [LARGE SCALE GENOMIC DNA]</scope>
    <source>
        <strain evidence="6">CL2024</strain>
        <tissue evidence="6">Fresh tender leaves</tissue>
    </source>
</reference>
<protein>
    <recommendedName>
        <fullName evidence="5">CTLH domain-containing protein</fullName>
    </recommendedName>
</protein>
<dbReference type="Proteomes" id="UP001634007">
    <property type="component" value="Unassembled WGS sequence"/>
</dbReference>
<dbReference type="SUPFAM" id="SSF50978">
    <property type="entry name" value="WD40 repeat-like"/>
    <property type="match status" value="3"/>
</dbReference>
<feature type="region of interest" description="Disordered" evidence="4">
    <location>
        <begin position="685"/>
        <end position="723"/>
    </location>
</feature>
<organism evidence="6 7">
    <name type="scientific">Eucalyptus globulus</name>
    <name type="common">Tasmanian blue gum</name>
    <dbReference type="NCBI Taxonomy" id="34317"/>
    <lineage>
        <taxon>Eukaryota</taxon>
        <taxon>Viridiplantae</taxon>
        <taxon>Streptophyta</taxon>
        <taxon>Embryophyta</taxon>
        <taxon>Tracheophyta</taxon>
        <taxon>Spermatophyta</taxon>
        <taxon>Magnoliopsida</taxon>
        <taxon>eudicotyledons</taxon>
        <taxon>Gunneridae</taxon>
        <taxon>Pentapetalae</taxon>
        <taxon>rosids</taxon>
        <taxon>malvids</taxon>
        <taxon>Myrtales</taxon>
        <taxon>Myrtaceae</taxon>
        <taxon>Myrtoideae</taxon>
        <taxon>Eucalypteae</taxon>
        <taxon>Eucalyptus</taxon>
    </lineage>
</organism>
<feature type="repeat" description="WD" evidence="3">
    <location>
        <begin position="444"/>
        <end position="487"/>
    </location>
</feature>
<dbReference type="InterPro" id="IPR006595">
    <property type="entry name" value="CTLH_C"/>
</dbReference>
<dbReference type="SMART" id="SM00320">
    <property type="entry name" value="WD40"/>
    <property type="match status" value="8"/>
</dbReference>
<dbReference type="InterPro" id="IPR006594">
    <property type="entry name" value="LisH"/>
</dbReference>
<dbReference type="Pfam" id="PF17814">
    <property type="entry name" value="LisH_TPL"/>
    <property type="match status" value="1"/>
</dbReference>
<dbReference type="InterPro" id="IPR027728">
    <property type="entry name" value="Topless_fam"/>
</dbReference>
<dbReference type="Pfam" id="PF21889">
    <property type="entry name" value="TPR1-like_2nd"/>
    <property type="match status" value="1"/>
</dbReference>
<evidence type="ECO:0000256" key="1">
    <source>
        <dbReference type="ARBA" id="ARBA00022574"/>
    </source>
</evidence>
<accession>A0ABD3J444</accession>
<dbReference type="Gene3D" id="2.130.10.10">
    <property type="entry name" value="YVTN repeat-like/Quinoprotein amine dehydrogenase"/>
    <property type="match status" value="3"/>
</dbReference>
<dbReference type="Pfam" id="PF21359">
    <property type="entry name" value="zf_topless"/>
    <property type="match status" value="1"/>
</dbReference>
<gene>
    <name evidence="6" type="ORF">ACJRO7_005857</name>
</gene>
<dbReference type="PROSITE" id="PS50082">
    <property type="entry name" value="WD_REPEATS_2"/>
    <property type="match status" value="2"/>
</dbReference>
<name>A0ABD3J444_EUCGL</name>
<feature type="compositionally biased region" description="Low complexity" evidence="4">
    <location>
        <begin position="685"/>
        <end position="703"/>
    </location>
</feature>
<dbReference type="InterPro" id="IPR015943">
    <property type="entry name" value="WD40/YVTN_repeat-like_dom_sf"/>
</dbReference>